<dbReference type="Pfam" id="PF13403">
    <property type="entry name" value="Hint_2"/>
    <property type="match status" value="1"/>
</dbReference>
<evidence type="ECO:0000313" key="2">
    <source>
        <dbReference type="EMBL" id="MBK4215503.1"/>
    </source>
</evidence>
<accession>A0A934SJC5</accession>
<protein>
    <submittedName>
        <fullName evidence="2">Hint domain-containing protein</fullName>
    </submittedName>
</protein>
<dbReference type="SUPFAM" id="SSF51294">
    <property type="entry name" value="Hedgehog/intein (Hint) domain"/>
    <property type="match status" value="1"/>
</dbReference>
<comment type="caution">
    <text evidence="2">The sequence shown here is derived from an EMBL/GenBank/DDBJ whole genome shotgun (WGS) entry which is preliminary data.</text>
</comment>
<dbReference type="InterPro" id="IPR036844">
    <property type="entry name" value="Hint_dom_sf"/>
</dbReference>
<dbReference type="AlphaFoldDB" id="A0A934SJC5"/>
<dbReference type="EMBL" id="JAEPRQ010000001">
    <property type="protein sequence ID" value="MBK4215503.1"/>
    <property type="molecule type" value="Genomic_DNA"/>
</dbReference>
<dbReference type="Proteomes" id="UP000640485">
    <property type="component" value="Unassembled WGS sequence"/>
</dbReference>
<evidence type="ECO:0000313" key="3">
    <source>
        <dbReference type="Proteomes" id="UP000640485"/>
    </source>
</evidence>
<name>A0A934SJC5_9RHOB</name>
<organism evidence="2 3">
    <name type="scientific">Paracoccus caeni</name>
    <dbReference type="NCBI Taxonomy" id="657651"/>
    <lineage>
        <taxon>Bacteria</taxon>
        <taxon>Pseudomonadati</taxon>
        <taxon>Pseudomonadota</taxon>
        <taxon>Alphaproteobacteria</taxon>
        <taxon>Rhodobacterales</taxon>
        <taxon>Paracoccaceae</taxon>
        <taxon>Paracoccus</taxon>
    </lineage>
</organism>
<dbReference type="InterPro" id="IPR028992">
    <property type="entry name" value="Hedgehog/Intein_dom"/>
</dbReference>
<evidence type="ECO:0000259" key="1">
    <source>
        <dbReference type="Pfam" id="PF13403"/>
    </source>
</evidence>
<gene>
    <name evidence="2" type="ORF">JJJ17_06150</name>
</gene>
<dbReference type="Gene3D" id="2.170.16.10">
    <property type="entry name" value="Hedgehog/Intein (Hint) domain"/>
    <property type="match status" value="1"/>
</dbReference>
<proteinExistence type="predicted"/>
<feature type="domain" description="Hedgehog/Intein (Hint)" evidence="1">
    <location>
        <begin position="40"/>
        <end position="183"/>
    </location>
</feature>
<keyword evidence="3" id="KW-1185">Reference proteome</keyword>
<reference evidence="2" key="1">
    <citation type="submission" date="2021-01" db="EMBL/GenBank/DDBJ databases">
        <title>Paracoccus amoyensis sp. nov., isolated from the surface seawater along the coast of Xiamen Island, China.</title>
        <authorList>
            <person name="Lyu L."/>
        </authorList>
    </citation>
    <scope>NUCLEOTIDE SEQUENCE</scope>
    <source>
        <strain evidence="2">MJ17</strain>
    </source>
</reference>
<sequence length="246" mass="27456">MAKPIRSVFVAPEAAVPGDSRTSHIWDLPIDRLNDILIACFAEGTMIETTAGLRRVEALRVGDRLLTQDHGPQPLRWTGSQRIELTDLNDHLRPILISAGALGEELPQADLRVSPQHRVLVRSAVARRMFGTEEVLVAAKHLVGLPGISVDQTSRRIVYVHLLLDRHEIVFSNGAPTESLFTGPMALKSVSEAARAEIFELFPELIEIGEEMEAREPIRLLVPGRRGRQLAERHRNNRQPIYQTAL</sequence>